<protein>
    <submittedName>
        <fullName evidence="2 3">Uncharacterized protein</fullName>
    </submittedName>
</protein>
<name>R7T4V9_CAPTE</name>
<sequence length="145" mass="16087">MDPAIADSLDCDASEVSAEEDGAGEAEGATASTSAAAAPPVNEEDDDEVNRMEDGAEQIPDAEQEPEINIVIGPDEQMQQRDDEPPRNVPVRRRPKPPHTRRADEVKAQILTLSQERHHQKMRILHKKDQLMEAKLRAANNEAEY</sequence>
<evidence type="ECO:0000313" key="3">
    <source>
        <dbReference type="EnsemblMetazoa" id="CapteP210650"/>
    </source>
</evidence>
<proteinExistence type="predicted"/>
<dbReference type="EnsemblMetazoa" id="CapteT210650">
    <property type="protein sequence ID" value="CapteP210650"/>
    <property type="gene ID" value="CapteG210650"/>
</dbReference>
<feature type="compositionally biased region" description="Basic residues" evidence="1">
    <location>
        <begin position="90"/>
        <end position="100"/>
    </location>
</feature>
<dbReference type="Proteomes" id="UP000014760">
    <property type="component" value="Unassembled WGS sequence"/>
</dbReference>
<dbReference type="HOGENOM" id="CLU_1788693_0_0_1"/>
<dbReference type="EMBL" id="KB311964">
    <property type="protein sequence ID" value="ELT88132.1"/>
    <property type="molecule type" value="Genomic_DNA"/>
</dbReference>
<dbReference type="EMBL" id="AMQN01033656">
    <property type="status" value="NOT_ANNOTATED_CDS"/>
    <property type="molecule type" value="Genomic_DNA"/>
</dbReference>
<dbReference type="AlphaFoldDB" id="R7T4V9"/>
<reference evidence="3" key="3">
    <citation type="submission" date="2015-06" db="UniProtKB">
        <authorList>
            <consortium name="EnsemblMetazoa"/>
        </authorList>
    </citation>
    <scope>IDENTIFICATION</scope>
</reference>
<evidence type="ECO:0000313" key="4">
    <source>
        <dbReference type="Proteomes" id="UP000014760"/>
    </source>
</evidence>
<keyword evidence="4" id="KW-1185">Reference proteome</keyword>
<feature type="region of interest" description="Disordered" evidence="1">
    <location>
        <begin position="1"/>
        <end position="105"/>
    </location>
</feature>
<gene>
    <name evidence="2" type="ORF">CAPTEDRAFT_210650</name>
</gene>
<reference evidence="2 4" key="2">
    <citation type="journal article" date="2013" name="Nature">
        <title>Insights into bilaterian evolution from three spiralian genomes.</title>
        <authorList>
            <person name="Simakov O."/>
            <person name="Marletaz F."/>
            <person name="Cho S.J."/>
            <person name="Edsinger-Gonzales E."/>
            <person name="Havlak P."/>
            <person name="Hellsten U."/>
            <person name="Kuo D.H."/>
            <person name="Larsson T."/>
            <person name="Lv J."/>
            <person name="Arendt D."/>
            <person name="Savage R."/>
            <person name="Osoegawa K."/>
            <person name="de Jong P."/>
            <person name="Grimwood J."/>
            <person name="Chapman J.A."/>
            <person name="Shapiro H."/>
            <person name="Aerts A."/>
            <person name="Otillar R.P."/>
            <person name="Terry A.Y."/>
            <person name="Boore J.L."/>
            <person name="Grigoriev I.V."/>
            <person name="Lindberg D.R."/>
            <person name="Seaver E.C."/>
            <person name="Weisblat D.A."/>
            <person name="Putnam N.H."/>
            <person name="Rokhsar D.S."/>
        </authorList>
    </citation>
    <scope>NUCLEOTIDE SEQUENCE</scope>
    <source>
        <strain evidence="2 4">I ESC-2004</strain>
    </source>
</reference>
<feature type="compositionally biased region" description="Acidic residues" evidence="1">
    <location>
        <begin position="9"/>
        <end position="24"/>
    </location>
</feature>
<feature type="compositionally biased region" description="Low complexity" evidence="1">
    <location>
        <begin position="26"/>
        <end position="41"/>
    </location>
</feature>
<accession>R7T4V9</accession>
<reference evidence="4" key="1">
    <citation type="submission" date="2012-12" db="EMBL/GenBank/DDBJ databases">
        <authorList>
            <person name="Hellsten U."/>
            <person name="Grimwood J."/>
            <person name="Chapman J.A."/>
            <person name="Shapiro H."/>
            <person name="Aerts A."/>
            <person name="Otillar R.P."/>
            <person name="Terry A.Y."/>
            <person name="Boore J.L."/>
            <person name="Simakov O."/>
            <person name="Marletaz F."/>
            <person name="Cho S.-J."/>
            <person name="Edsinger-Gonzales E."/>
            <person name="Havlak P."/>
            <person name="Kuo D.-H."/>
            <person name="Larsson T."/>
            <person name="Lv J."/>
            <person name="Arendt D."/>
            <person name="Savage R."/>
            <person name="Osoegawa K."/>
            <person name="de Jong P."/>
            <person name="Lindberg D.R."/>
            <person name="Seaver E.C."/>
            <person name="Weisblat D.A."/>
            <person name="Putnam N.H."/>
            <person name="Grigoriev I.V."/>
            <person name="Rokhsar D.S."/>
        </authorList>
    </citation>
    <scope>NUCLEOTIDE SEQUENCE</scope>
    <source>
        <strain evidence="4">I ESC-2004</strain>
    </source>
</reference>
<evidence type="ECO:0000256" key="1">
    <source>
        <dbReference type="SAM" id="MobiDB-lite"/>
    </source>
</evidence>
<organism evidence="2">
    <name type="scientific">Capitella teleta</name>
    <name type="common">Polychaete worm</name>
    <dbReference type="NCBI Taxonomy" id="283909"/>
    <lineage>
        <taxon>Eukaryota</taxon>
        <taxon>Metazoa</taxon>
        <taxon>Spiralia</taxon>
        <taxon>Lophotrochozoa</taxon>
        <taxon>Annelida</taxon>
        <taxon>Polychaeta</taxon>
        <taxon>Sedentaria</taxon>
        <taxon>Scolecida</taxon>
        <taxon>Capitellidae</taxon>
        <taxon>Capitella</taxon>
    </lineage>
</organism>
<evidence type="ECO:0000313" key="2">
    <source>
        <dbReference type="EMBL" id="ELT88132.1"/>
    </source>
</evidence>